<dbReference type="PANTHER" id="PTHR18895:SF74">
    <property type="entry name" value="MTRF1L RELEASE FACTOR GLUTAMINE METHYLTRANSFERASE"/>
    <property type="match status" value="1"/>
</dbReference>
<dbReference type="InterPro" id="IPR019874">
    <property type="entry name" value="RF_methyltr_PrmC"/>
</dbReference>
<reference evidence="8 9" key="1">
    <citation type="submission" date="2019-08" db="EMBL/GenBank/DDBJ databases">
        <authorList>
            <person name="Wang G."/>
            <person name="Xu Z."/>
        </authorList>
    </citation>
    <scope>NUCLEOTIDE SEQUENCE [LARGE SCALE GENOMIC DNA]</scope>
    <source>
        <strain evidence="8 9">ZX</strain>
    </source>
</reference>
<dbReference type="AlphaFoldDB" id="A0A5D9CBD3"/>
<dbReference type="GO" id="GO:0032259">
    <property type="term" value="P:methylation"/>
    <property type="evidence" value="ECO:0007669"/>
    <property type="project" value="UniProtKB-KW"/>
</dbReference>
<dbReference type="NCBIfam" id="TIGR03534">
    <property type="entry name" value="RF_mod_PrmC"/>
    <property type="match status" value="1"/>
</dbReference>
<comment type="function">
    <text evidence="5">Methylates the class 1 translation termination release factors RF1/PrfA and RF2/PrfB on the glutamine residue of the universally conserved GGQ motif.</text>
</comment>
<feature type="binding site" evidence="5">
    <location>
        <begin position="119"/>
        <end position="123"/>
    </location>
    <ligand>
        <name>S-adenosyl-L-methionine</name>
        <dbReference type="ChEBI" id="CHEBI:59789"/>
    </ligand>
</feature>
<feature type="binding site" evidence="5">
    <location>
        <position position="185"/>
    </location>
    <ligand>
        <name>S-adenosyl-L-methionine</name>
        <dbReference type="ChEBI" id="CHEBI:59789"/>
    </ligand>
</feature>
<dbReference type="InterPro" id="IPR004556">
    <property type="entry name" value="HemK-like"/>
</dbReference>
<keyword evidence="9" id="KW-1185">Reference proteome</keyword>
<dbReference type="Pfam" id="PF05175">
    <property type="entry name" value="MTS"/>
    <property type="match status" value="1"/>
</dbReference>
<proteinExistence type="inferred from homology"/>
<dbReference type="Proteomes" id="UP000322077">
    <property type="component" value="Unassembled WGS sequence"/>
</dbReference>
<dbReference type="GO" id="GO:0102559">
    <property type="term" value="F:peptide chain release factor N(5)-glutamine methyltransferase activity"/>
    <property type="evidence" value="ECO:0007669"/>
    <property type="project" value="UniProtKB-EC"/>
</dbReference>
<dbReference type="CDD" id="cd02440">
    <property type="entry name" value="AdoMet_MTases"/>
    <property type="match status" value="1"/>
</dbReference>
<dbReference type="InterPro" id="IPR007848">
    <property type="entry name" value="Small_mtfrase_dom"/>
</dbReference>
<evidence type="ECO:0000259" key="7">
    <source>
        <dbReference type="Pfam" id="PF17827"/>
    </source>
</evidence>
<evidence type="ECO:0000256" key="4">
    <source>
        <dbReference type="ARBA" id="ARBA00048391"/>
    </source>
</evidence>
<dbReference type="Gene3D" id="1.10.8.10">
    <property type="entry name" value="DNA helicase RuvA subunit, C-terminal domain"/>
    <property type="match status" value="1"/>
</dbReference>
<keyword evidence="2 5" id="KW-0808">Transferase</keyword>
<gene>
    <name evidence="5 8" type="primary">prmC</name>
    <name evidence="8" type="ORF">FYJ91_07170</name>
</gene>
<evidence type="ECO:0000313" key="8">
    <source>
        <dbReference type="EMBL" id="TZG27375.1"/>
    </source>
</evidence>
<accession>A0A5D9CBD3</accession>
<sequence>MTSPTIAPALAQAARDLVAIGPTPRLDAELLMAHALGLSREAMLLGRMDGPVPEGFAALVARRLAHEPVAYITGHRAFWTIELAVAPGVLIPRPDSETLIEAAVAHFEGDGPARILDLGVGSGALLLAALAEWPAATGLGIDRSEIAAAQARANAEALGLADRADIRIGDWADGIDERFDLVLCNPPYVESVAVLAREVADHEPASALYAGPEGLDDYRRLAPMLSRLIAPGGMAAVEIGAGQAAAVLALFAGVGLDGTVRRDLAGRDRCIVLKR</sequence>
<protein>
    <recommendedName>
        <fullName evidence="5">Release factor glutamine methyltransferase</fullName>
        <shortName evidence="5">RF MTase</shortName>
        <ecNumber evidence="5">2.1.1.297</ecNumber>
    </recommendedName>
    <alternativeName>
        <fullName evidence="5">N5-glutamine methyltransferase PrmC</fullName>
    </alternativeName>
    <alternativeName>
        <fullName evidence="5">Protein-(glutamine-N5) MTase PrmC</fullName>
    </alternativeName>
    <alternativeName>
        <fullName evidence="5">Protein-glutamine N-methyltransferase PrmC</fullName>
    </alternativeName>
</protein>
<dbReference type="PROSITE" id="PS00092">
    <property type="entry name" value="N6_MTASE"/>
    <property type="match status" value="1"/>
</dbReference>
<feature type="binding site" evidence="5">
    <location>
        <position position="142"/>
    </location>
    <ligand>
        <name>S-adenosyl-L-methionine</name>
        <dbReference type="ChEBI" id="CHEBI:59789"/>
    </ligand>
</feature>
<comment type="catalytic activity">
    <reaction evidence="4 5">
        <text>L-glutaminyl-[peptide chain release factor] + S-adenosyl-L-methionine = N(5)-methyl-L-glutaminyl-[peptide chain release factor] + S-adenosyl-L-homocysteine + H(+)</text>
        <dbReference type="Rhea" id="RHEA:42896"/>
        <dbReference type="Rhea" id="RHEA-COMP:10271"/>
        <dbReference type="Rhea" id="RHEA-COMP:10272"/>
        <dbReference type="ChEBI" id="CHEBI:15378"/>
        <dbReference type="ChEBI" id="CHEBI:30011"/>
        <dbReference type="ChEBI" id="CHEBI:57856"/>
        <dbReference type="ChEBI" id="CHEBI:59789"/>
        <dbReference type="ChEBI" id="CHEBI:61891"/>
        <dbReference type="EC" id="2.1.1.297"/>
    </reaction>
</comment>
<organism evidence="8 9">
    <name type="scientific">Sphingomonas montanisoli</name>
    <dbReference type="NCBI Taxonomy" id="2606412"/>
    <lineage>
        <taxon>Bacteria</taxon>
        <taxon>Pseudomonadati</taxon>
        <taxon>Pseudomonadota</taxon>
        <taxon>Alphaproteobacteria</taxon>
        <taxon>Sphingomonadales</taxon>
        <taxon>Sphingomonadaceae</taxon>
        <taxon>Sphingomonas</taxon>
    </lineage>
</organism>
<dbReference type="NCBIfam" id="TIGR00536">
    <property type="entry name" value="hemK_fam"/>
    <property type="match status" value="1"/>
</dbReference>
<dbReference type="RefSeq" id="WP_149521587.1">
    <property type="nucleotide sequence ID" value="NZ_VTOU01000002.1"/>
</dbReference>
<dbReference type="PANTHER" id="PTHR18895">
    <property type="entry name" value="HEMK METHYLTRANSFERASE"/>
    <property type="match status" value="1"/>
</dbReference>
<name>A0A5D9CBD3_9SPHN</name>
<dbReference type="SUPFAM" id="SSF53335">
    <property type="entry name" value="S-adenosyl-L-methionine-dependent methyltransferases"/>
    <property type="match status" value="1"/>
</dbReference>
<dbReference type="InterPro" id="IPR002052">
    <property type="entry name" value="DNA_methylase_N6_adenine_CS"/>
</dbReference>
<evidence type="ECO:0000313" key="9">
    <source>
        <dbReference type="Proteomes" id="UP000322077"/>
    </source>
</evidence>
<dbReference type="Pfam" id="PF17827">
    <property type="entry name" value="PrmC_N"/>
    <property type="match status" value="1"/>
</dbReference>
<evidence type="ECO:0000256" key="2">
    <source>
        <dbReference type="ARBA" id="ARBA00022679"/>
    </source>
</evidence>
<dbReference type="InterPro" id="IPR029063">
    <property type="entry name" value="SAM-dependent_MTases_sf"/>
</dbReference>
<comment type="caution">
    <text evidence="8">The sequence shown here is derived from an EMBL/GenBank/DDBJ whole genome shotgun (WGS) entry which is preliminary data.</text>
</comment>
<keyword evidence="1 5" id="KW-0489">Methyltransferase</keyword>
<dbReference type="InterPro" id="IPR040758">
    <property type="entry name" value="PrmC_N"/>
</dbReference>
<feature type="binding site" evidence="5">
    <location>
        <begin position="185"/>
        <end position="188"/>
    </location>
    <ligand>
        <name>substrate</name>
    </ligand>
</feature>
<dbReference type="EC" id="2.1.1.297" evidence="5"/>
<dbReference type="GO" id="GO:0003676">
    <property type="term" value="F:nucleic acid binding"/>
    <property type="evidence" value="ECO:0007669"/>
    <property type="project" value="InterPro"/>
</dbReference>
<feature type="domain" description="Release factor glutamine methyltransferase N-terminal" evidence="7">
    <location>
        <begin position="9"/>
        <end position="74"/>
    </location>
</feature>
<evidence type="ECO:0000256" key="1">
    <source>
        <dbReference type="ARBA" id="ARBA00022603"/>
    </source>
</evidence>
<dbReference type="Gene3D" id="3.40.50.150">
    <property type="entry name" value="Vaccinia Virus protein VP39"/>
    <property type="match status" value="1"/>
</dbReference>
<dbReference type="EMBL" id="VTOU01000002">
    <property type="protein sequence ID" value="TZG27375.1"/>
    <property type="molecule type" value="Genomic_DNA"/>
</dbReference>
<feature type="domain" description="Methyltransferase small" evidence="6">
    <location>
        <begin position="106"/>
        <end position="193"/>
    </location>
</feature>
<evidence type="ECO:0000256" key="3">
    <source>
        <dbReference type="ARBA" id="ARBA00022691"/>
    </source>
</evidence>
<dbReference type="HAMAP" id="MF_02126">
    <property type="entry name" value="RF_methyltr_PrmC"/>
    <property type="match status" value="1"/>
</dbReference>
<evidence type="ECO:0000259" key="6">
    <source>
        <dbReference type="Pfam" id="PF05175"/>
    </source>
</evidence>
<keyword evidence="3 5" id="KW-0949">S-adenosyl-L-methionine</keyword>
<comment type="similarity">
    <text evidence="5">Belongs to the protein N5-glutamine methyltransferase family. PrmC subfamily.</text>
</comment>
<feature type="binding site" evidence="5">
    <location>
        <position position="171"/>
    </location>
    <ligand>
        <name>S-adenosyl-L-methionine</name>
        <dbReference type="ChEBI" id="CHEBI:59789"/>
    </ligand>
</feature>
<evidence type="ECO:0000256" key="5">
    <source>
        <dbReference type="HAMAP-Rule" id="MF_02126"/>
    </source>
</evidence>
<dbReference type="InterPro" id="IPR050320">
    <property type="entry name" value="N5-glutamine_MTase"/>
</dbReference>